<dbReference type="Gene3D" id="3.40.1000.10">
    <property type="entry name" value="Mog1/PsbP, alpha/beta/alpha sandwich"/>
    <property type="match status" value="1"/>
</dbReference>
<comment type="caution">
    <text evidence="3">The sequence shown here is derived from an EMBL/GenBank/DDBJ whole genome shotgun (WGS) entry which is preliminary data.</text>
</comment>
<feature type="compositionally biased region" description="Low complexity" evidence="1">
    <location>
        <begin position="62"/>
        <end position="76"/>
    </location>
</feature>
<dbReference type="AlphaFoldDB" id="A0A838AGG2"/>
<evidence type="ECO:0000313" key="4">
    <source>
        <dbReference type="Proteomes" id="UP000582974"/>
    </source>
</evidence>
<gene>
    <name evidence="3" type="ORF">H0B56_22040</name>
</gene>
<sequence>MAPDWSQHPSADLAIPEQPRSGRTSGRRRGPWVAVIALACCLLLIGFLTLRAGTEPERLAGEAVPATTVPTSAAETDPPASPGDTDERPEERLDEPGELLSDTVVASDGLSQVRVPGYWAEVPDELRDVEAVIAMGEPLARASVEVFTYPKEDYTSFDDYVSLTEDWLRSDEFGESTIDDVSEVTADGRPAMRFEVTASSGGVNQVMWWVLVHGQHAYYDVVGWTVPSERDQTEPVIAEVMASFEEIEDEI</sequence>
<keyword evidence="2" id="KW-1133">Transmembrane helix</keyword>
<feature type="transmembrane region" description="Helical" evidence="2">
    <location>
        <begin position="30"/>
        <end position="50"/>
    </location>
</feature>
<proteinExistence type="predicted"/>
<evidence type="ECO:0000256" key="1">
    <source>
        <dbReference type="SAM" id="MobiDB-lite"/>
    </source>
</evidence>
<accession>A0A838AGG2</accession>
<evidence type="ECO:0000313" key="3">
    <source>
        <dbReference type="EMBL" id="MBA0128235.1"/>
    </source>
</evidence>
<dbReference type="EMBL" id="JACCKD010000010">
    <property type="protein sequence ID" value="MBA0128235.1"/>
    <property type="molecule type" value="Genomic_DNA"/>
</dbReference>
<keyword evidence="2" id="KW-0812">Transmembrane</keyword>
<dbReference type="RefSeq" id="WP_180895038.1">
    <property type="nucleotide sequence ID" value="NZ_JACCKD010000010.1"/>
</dbReference>
<protein>
    <submittedName>
        <fullName evidence="3">Uncharacterized protein</fullName>
    </submittedName>
</protein>
<feature type="region of interest" description="Disordered" evidence="1">
    <location>
        <begin position="62"/>
        <end position="98"/>
    </location>
</feature>
<organism evidence="3 4">
    <name type="scientific">Haloechinothrix aidingensis</name>
    <dbReference type="NCBI Taxonomy" id="2752311"/>
    <lineage>
        <taxon>Bacteria</taxon>
        <taxon>Bacillati</taxon>
        <taxon>Actinomycetota</taxon>
        <taxon>Actinomycetes</taxon>
        <taxon>Pseudonocardiales</taxon>
        <taxon>Pseudonocardiaceae</taxon>
        <taxon>Haloechinothrix</taxon>
    </lineage>
</organism>
<keyword evidence="4" id="KW-1185">Reference proteome</keyword>
<feature type="compositionally biased region" description="Basic and acidic residues" evidence="1">
    <location>
        <begin position="85"/>
        <end position="95"/>
    </location>
</feature>
<reference evidence="3 4" key="1">
    <citation type="submission" date="2020-07" db="EMBL/GenBank/DDBJ databases">
        <title>Genome of Haloechinothrix sp.</title>
        <authorList>
            <person name="Tang S.-K."/>
            <person name="Yang L."/>
            <person name="Zhu W.-Y."/>
        </authorList>
    </citation>
    <scope>NUCLEOTIDE SEQUENCE [LARGE SCALE GENOMIC DNA]</scope>
    <source>
        <strain evidence="3 4">YIM 98757</strain>
    </source>
</reference>
<keyword evidence="2" id="KW-0472">Membrane</keyword>
<name>A0A838AGG2_9PSEU</name>
<feature type="region of interest" description="Disordered" evidence="1">
    <location>
        <begin position="1"/>
        <end position="27"/>
    </location>
</feature>
<dbReference type="Proteomes" id="UP000582974">
    <property type="component" value="Unassembled WGS sequence"/>
</dbReference>
<evidence type="ECO:0000256" key="2">
    <source>
        <dbReference type="SAM" id="Phobius"/>
    </source>
</evidence>